<sequence length="212" mass="24014">MDNRGKCFHIAADASKSVSDGYIGLKNREEYNAAILHITGLIEASYKLFLSNHFALSVFLSITVFEESAKVFAGHSRNFSEAARNLKVRRGKDPLFNHTKKLQIVIDSLFLSAPRLYDAMGKERVEEIICNYNSGKYSELREQSLYFSRNEEKLHIPSEFITFSLAAEHLLIAIELVGELFWGMTAEASISCDKTDEIFQSVADKLNKYLNT</sequence>
<dbReference type="Proteomes" id="UP000680020">
    <property type="component" value="Unassembled WGS sequence"/>
</dbReference>
<dbReference type="NCBIfam" id="TIGR04498">
    <property type="entry name" value="AbiV_defense"/>
    <property type="match status" value="1"/>
</dbReference>
<reference evidence="1" key="1">
    <citation type="submission" date="2021-03" db="EMBL/GenBank/DDBJ databases">
        <title>Identification and antibiotic profiling of Wohlfahrtiimonas chitiniclastica, an underestimated human pathogen.</title>
        <authorList>
            <person name="Kopf A."/>
            <person name="Bunk B."/>
            <person name="Coldewey S."/>
            <person name="Gunzer F."/>
            <person name="Riedel T."/>
            <person name="Schroettner P."/>
        </authorList>
    </citation>
    <scope>NUCLEOTIDE SEQUENCE</scope>
    <source>
        <strain evidence="1">DSM 100917</strain>
    </source>
</reference>
<dbReference type="Pfam" id="PF18728">
    <property type="entry name" value="HEPN_AbiV"/>
    <property type="match status" value="1"/>
</dbReference>
<protein>
    <submittedName>
        <fullName evidence="1">AbiV family abortive infection protein</fullName>
    </submittedName>
</protein>
<dbReference type="RefSeq" id="WP_213403692.1">
    <property type="nucleotide sequence ID" value="NZ_JAGIBT010000008.1"/>
</dbReference>
<dbReference type="AlphaFoldDB" id="A0AB35BXH9"/>
<comment type="caution">
    <text evidence="1">The sequence shown here is derived from an EMBL/GenBank/DDBJ whole genome shotgun (WGS) entry which is preliminary data.</text>
</comment>
<dbReference type="InterPro" id="IPR030987">
    <property type="entry name" value="AbiV"/>
</dbReference>
<proteinExistence type="predicted"/>
<accession>A0AB35BXH9</accession>
<evidence type="ECO:0000313" key="2">
    <source>
        <dbReference type="Proteomes" id="UP000680020"/>
    </source>
</evidence>
<dbReference type="EMBL" id="JAGIBU010000002">
    <property type="protein sequence ID" value="MBS7824454.1"/>
    <property type="molecule type" value="Genomic_DNA"/>
</dbReference>
<gene>
    <name evidence="1" type="ORF">J7561_04465</name>
</gene>
<organism evidence="1 2">
    <name type="scientific">Wohlfahrtiimonas chitiniclastica</name>
    <dbReference type="NCBI Taxonomy" id="400946"/>
    <lineage>
        <taxon>Bacteria</taxon>
        <taxon>Pseudomonadati</taxon>
        <taxon>Pseudomonadota</taxon>
        <taxon>Gammaproteobacteria</taxon>
        <taxon>Cardiobacteriales</taxon>
        <taxon>Ignatzschineriaceae</taxon>
        <taxon>Wohlfahrtiimonas</taxon>
    </lineage>
</organism>
<name>A0AB35BXH9_9GAMM</name>
<evidence type="ECO:0000313" key="1">
    <source>
        <dbReference type="EMBL" id="MBS7824454.1"/>
    </source>
</evidence>